<dbReference type="InterPro" id="IPR000719">
    <property type="entry name" value="Prot_kinase_dom"/>
</dbReference>
<reference evidence="4" key="1">
    <citation type="submission" date="2023-04" db="EMBL/GenBank/DDBJ databases">
        <title>Phytophthora fragariaefolia NBRC 109709.</title>
        <authorList>
            <person name="Ichikawa N."/>
            <person name="Sato H."/>
            <person name="Tonouchi N."/>
        </authorList>
    </citation>
    <scope>NUCLEOTIDE SEQUENCE</scope>
    <source>
        <strain evidence="4">NBRC 109709</strain>
    </source>
</reference>
<dbReference type="InterPro" id="IPR011009">
    <property type="entry name" value="Kinase-like_dom_sf"/>
</dbReference>
<dbReference type="PROSITE" id="PS00108">
    <property type="entry name" value="PROTEIN_KINASE_ST"/>
    <property type="match status" value="1"/>
</dbReference>
<dbReference type="AlphaFoldDB" id="A0A9W6TRQ4"/>
<feature type="transmembrane region" description="Helical" evidence="2">
    <location>
        <begin position="368"/>
        <end position="394"/>
    </location>
</feature>
<feature type="region of interest" description="Disordered" evidence="1">
    <location>
        <begin position="1"/>
        <end position="67"/>
    </location>
</feature>
<evidence type="ECO:0000259" key="3">
    <source>
        <dbReference type="PROSITE" id="PS50011"/>
    </source>
</evidence>
<dbReference type="Pfam" id="PF00069">
    <property type="entry name" value="Pkinase"/>
    <property type="match status" value="1"/>
</dbReference>
<dbReference type="SUPFAM" id="SSF56112">
    <property type="entry name" value="Protein kinase-like (PK-like)"/>
    <property type="match status" value="1"/>
</dbReference>
<dbReference type="PROSITE" id="PS50011">
    <property type="entry name" value="PROTEIN_KINASE_DOM"/>
    <property type="match status" value="1"/>
</dbReference>
<feature type="transmembrane region" description="Helical" evidence="2">
    <location>
        <begin position="79"/>
        <end position="99"/>
    </location>
</feature>
<keyword evidence="2" id="KW-1133">Transmembrane helix</keyword>
<comment type="caution">
    <text evidence="4">The sequence shown here is derived from an EMBL/GenBank/DDBJ whole genome shotgun (WGS) entry which is preliminary data.</text>
</comment>
<name>A0A9W6TRQ4_9STRA</name>
<dbReference type="GO" id="GO:0005524">
    <property type="term" value="F:ATP binding"/>
    <property type="evidence" value="ECO:0007669"/>
    <property type="project" value="InterPro"/>
</dbReference>
<dbReference type="PANTHER" id="PTHR44329">
    <property type="entry name" value="SERINE/THREONINE-PROTEIN KINASE TNNI3K-RELATED"/>
    <property type="match status" value="1"/>
</dbReference>
<dbReference type="CDD" id="cd13999">
    <property type="entry name" value="STKc_MAP3K-like"/>
    <property type="match status" value="1"/>
</dbReference>
<keyword evidence="5" id="KW-1185">Reference proteome</keyword>
<dbReference type="PANTHER" id="PTHR44329:SF214">
    <property type="entry name" value="PROTEIN KINASE DOMAIN-CONTAINING PROTEIN"/>
    <property type="match status" value="1"/>
</dbReference>
<gene>
    <name evidence="4" type="ORF">Pfra01_000262300</name>
</gene>
<proteinExistence type="predicted"/>
<evidence type="ECO:0000256" key="2">
    <source>
        <dbReference type="SAM" id="Phobius"/>
    </source>
</evidence>
<dbReference type="InterPro" id="IPR051681">
    <property type="entry name" value="Ser/Thr_Kinases-Pseudokinases"/>
</dbReference>
<dbReference type="Gene3D" id="1.10.510.10">
    <property type="entry name" value="Transferase(Phosphotransferase) domain 1"/>
    <property type="match status" value="1"/>
</dbReference>
<dbReference type="EMBL" id="BSXT01000213">
    <property type="protein sequence ID" value="GMF20915.1"/>
    <property type="molecule type" value="Genomic_DNA"/>
</dbReference>
<dbReference type="InterPro" id="IPR008271">
    <property type="entry name" value="Ser/Thr_kinase_AS"/>
</dbReference>
<evidence type="ECO:0000256" key="1">
    <source>
        <dbReference type="SAM" id="MobiDB-lite"/>
    </source>
</evidence>
<dbReference type="OrthoDB" id="69842at2759"/>
<keyword evidence="2" id="KW-0472">Membrane</keyword>
<evidence type="ECO:0000313" key="4">
    <source>
        <dbReference type="EMBL" id="GMF20915.1"/>
    </source>
</evidence>
<dbReference type="Gene3D" id="3.30.200.20">
    <property type="entry name" value="Phosphorylase Kinase, domain 1"/>
    <property type="match status" value="1"/>
</dbReference>
<sequence>MPRLSMCKPENPPNRWPLTNSAPGGARCGSAKKSKSAERNARLRFRSRSDEQIQAQHSTPRRWQHHAESGLFSRKVKRLFLGTACISGLCLFAVVLLIVHRDIYSASSKMARRLAEASSSTTASTIHLDERYAFDGTHSDFAQQFYRRYIAGDEAPVITDTAGLAEVVNYVKDEFGLSFSELPAMLQHAVVWDKGYVAAADLGYIKVYTKCGVRMSELQVTRSAYRSAGCVEQRCASPNGDLFYQSLYCNGYQMGNVSLCAAANGITPVHGSMWADGGTDDMVPVSEMHRHEWIDAGINYTIMAIHLAGDPNTYGKCVLPAMIVPCVLYDASSADESDWCPPKQGEVVPQWLELHKIGKNYVADHSGWHGAVVSVAITNSVLLLLALLAVFVFWRKSCEKQRQIEDIQEQKRAIFDSIGSDELSMEDSIDFMLDNPGQSFIEKGGVQQTWKVWKPNQAKKMSTAGRSSEDYDTILLKDSIEGIIEMNGEISTRHRYLHNSIRSPSKTTTAGLTSFASGVTSSPRNTLTLTFTRQTSSTDHSSSSTDPASGTMISPLIEFQNDLAVSTRRVPFVDVCLVRQITSGAYGDVWIGRMRGDIVAVKRLTRERRRQLHDLEVFAAEIQLMASLAHSNVLGLLGVAWNTLENMLLIMEYMEHGDLQQVLQFHSGKIPEEQECYVDHFTSEFSWASHKAKIARDIACGLNYLHNLEPIVVHRDLKSKNVLIGNSYEAKLSDFGVSRLRRGEETMTSGVGTPYWTAPEVLAGYKYSEKADVYSLGVVLAELDTGELPFYDARTSDGDRMEAIHVLSLVVSGKLTPSFSLDCPVDVRKLALSCLNPKSECRPSAAEVMDELNRLLESDENPVNGGFV</sequence>
<organism evidence="4 5">
    <name type="scientific">Phytophthora fragariaefolia</name>
    <dbReference type="NCBI Taxonomy" id="1490495"/>
    <lineage>
        <taxon>Eukaryota</taxon>
        <taxon>Sar</taxon>
        <taxon>Stramenopiles</taxon>
        <taxon>Oomycota</taxon>
        <taxon>Peronosporomycetes</taxon>
        <taxon>Peronosporales</taxon>
        <taxon>Peronosporaceae</taxon>
        <taxon>Phytophthora</taxon>
    </lineage>
</organism>
<dbReference type="GO" id="GO:0004674">
    <property type="term" value="F:protein serine/threonine kinase activity"/>
    <property type="evidence" value="ECO:0007669"/>
    <property type="project" value="TreeGrafter"/>
</dbReference>
<protein>
    <submittedName>
        <fullName evidence="4">Unnamed protein product</fullName>
    </submittedName>
</protein>
<evidence type="ECO:0000313" key="5">
    <source>
        <dbReference type="Proteomes" id="UP001165121"/>
    </source>
</evidence>
<dbReference type="SMART" id="SM00220">
    <property type="entry name" value="S_TKc"/>
    <property type="match status" value="1"/>
</dbReference>
<dbReference type="Proteomes" id="UP001165121">
    <property type="component" value="Unassembled WGS sequence"/>
</dbReference>
<feature type="domain" description="Protein kinase" evidence="3">
    <location>
        <begin position="575"/>
        <end position="856"/>
    </location>
</feature>
<accession>A0A9W6TRQ4</accession>
<feature type="compositionally biased region" description="Basic and acidic residues" evidence="1">
    <location>
        <begin position="35"/>
        <end position="51"/>
    </location>
</feature>
<feature type="region of interest" description="Disordered" evidence="1">
    <location>
        <begin position="501"/>
        <end position="520"/>
    </location>
</feature>
<keyword evidence="2" id="KW-0812">Transmembrane</keyword>